<sequence>MSKETVQPFVELKQVNKYFDTEGKRNLVLGNISFSVKKGEFVSLLGESGCGKSTVLNLIGGFEKPTAGQVFLDGKPVQEPGRHCVMLFQDYGLLPWRSVLKNVELGLEPISLSPDDRRERAMDYLRLVGLEENISQFPYELSGGMKQRVAIARALAMRPELILMDEPFAALDTFNRYYLQDELRRLQEQEGTTIILVTHDIDEAVYLSDRVLIMKTHPGRINKRLHIELSKPRDRSHGDFQYYRRIIFEAFQFTQPRQQPDFQI</sequence>
<evidence type="ECO:0000256" key="4">
    <source>
        <dbReference type="ARBA" id="ARBA00022967"/>
    </source>
</evidence>
<comment type="caution">
    <text evidence="6">The sequence shown here is derived from an EMBL/GenBank/DDBJ whole genome shotgun (WGS) entry which is preliminary data.</text>
</comment>
<organism evidence="6 7">
    <name type="scientific">Lentibacillus salinarum</name>
    <dbReference type="NCBI Taxonomy" id="446820"/>
    <lineage>
        <taxon>Bacteria</taxon>
        <taxon>Bacillati</taxon>
        <taxon>Bacillota</taxon>
        <taxon>Bacilli</taxon>
        <taxon>Bacillales</taxon>
        <taxon>Bacillaceae</taxon>
        <taxon>Lentibacillus</taxon>
    </lineage>
</organism>
<dbReference type="InterPro" id="IPR003593">
    <property type="entry name" value="AAA+_ATPase"/>
</dbReference>
<evidence type="ECO:0000256" key="2">
    <source>
        <dbReference type="ARBA" id="ARBA00022741"/>
    </source>
</evidence>
<name>A0ABW3ZU54_9BACI</name>
<keyword evidence="7" id="KW-1185">Reference proteome</keyword>
<dbReference type="InterPro" id="IPR017871">
    <property type="entry name" value="ABC_transporter-like_CS"/>
</dbReference>
<evidence type="ECO:0000313" key="6">
    <source>
        <dbReference type="EMBL" id="MFD1361743.1"/>
    </source>
</evidence>
<keyword evidence="4" id="KW-1278">Translocase</keyword>
<keyword evidence="3 6" id="KW-0067">ATP-binding</keyword>
<dbReference type="InterPro" id="IPR050166">
    <property type="entry name" value="ABC_transporter_ATP-bind"/>
</dbReference>
<dbReference type="PANTHER" id="PTHR42788:SF13">
    <property type="entry name" value="ALIPHATIC SULFONATES IMPORT ATP-BINDING PROTEIN SSUB"/>
    <property type="match status" value="1"/>
</dbReference>
<proteinExistence type="predicted"/>
<dbReference type="SUPFAM" id="SSF52540">
    <property type="entry name" value="P-loop containing nucleoside triphosphate hydrolases"/>
    <property type="match status" value="1"/>
</dbReference>
<evidence type="ECO:0000313" key="7">
    <source>
        <dbReference type="Proteomes" id="UP001597178"/>
    </source>
</evidence>
<dbReference type="Proteomes" id="UP001597178">
    <property type="component" value="Unassembled WGS sequence"/>
</dbReference>
<dbReference type="InterPro" id="IPR003439">
    <property type="entry name" value="ABC_transporter-like_ATP-bd"/>
</dbReference>
<evidence type="ECO:0000256" key="3">
    <source>
        <dbReference type="ARBA" id="ARBA00022840"/>
    </source>
</evidence>
<dbReference type="CDD" id="cd03293">
    <property type="entry name" value="ABC_NrtD_SsuB_transporters"/>
    <property type="match status" value="1"/>
</dbReference>
<dbReference type="InterPro" id="IPR027417">
    <property type="entry name" value="P-loop_NTPase"/>
</dbReference>
<dbReference type="PANTHER" id="PTHR42788">
    <property type="entry name" value="TAURINE IMPORT ATP-BINDING PROTEIN-RELATED"/>
    <property type="match status" value="1"/>
</dbReference>
<dbReference type="PROSITE" id="PS00211">
    <property type="entry name" value="ABC_TRANSPORTER_1"/>
    <property type="match status" value="1"/>
</dbReference>
<reference evidence="7" key="1">
    <citation type="journal article" date="2019" name="Int. J. Syst. Evol. Microbiol.">
        <title>The Global Catalogue of Microorganisms (GCM) 10K type strain sequencing project: providing services to taxonomists for standard genome sequencing and annotation.</title>
        <authorList>
            <consortium name="The Broad Institute Genomics Platform"/>
            <consortium name="The Broad Institute Genome Sequencing Center for Infectious Disease"/>
            <person name="Wu L."/>
            <person name="Ma J."/>
        </authorList>
    </citation>
    <scope>NUCLEOTIDE SEQUENCE [LARGE SCALE GENOMIC DNA]</scope>
    <source>
        <strain evidence="7">CCUG 54822</strain>
    </source>
</reference>
<keyword evidence="2" id="KW-0547">Nucleotide-binding</keyword>
<dbReference type="GO" id="GO:0005524">
    <property type="term" value="F:ATP binding"/>
    <property type="evidence" value="ECO:0007669"/>
    <property type="project" value="UniProtKB-KW"/>
</dbReference>
<evidence type="ECO:0000256" key="1">
    <source>
        <dbReference type="ARBA" id="ARBA00022448"/>
    </source>
</evidence>
<dbReference type="Gene3D" id="3.40.50.300">
    <property type="entry name" value="P-loop containing nucleotide triphosphate hydrolases"/>
    <property type="match status" value="1"/>
</dbReference>
<keyword evidence="1" id="KW-0813">Transport</keyword>
<dbReference type="SMART" id="SM00382">
    <property type="entry name" value="AAA"/>
    <property type="match status" value="1"/>
</dbReference>
<feature type="domain" description="ABC transporter" evidence="5">
    <location>
        <begin position="10"/>
        <end position="241"/>
    </location>
</feature>
<gene>
    <name evidence="6" type="ORF">ACFQ4A_08755</name>
</gene>
<dbReference type="RefSeq" id="WP_382399609.1">
    <property type="nucleotide sequence ID" value="NZ_JBHTNH010000019.1"/>
</dbReference>
<dbReference type="EMBL" id="JBHTNH010000019">
    <property type="protein sequence ID" value="MFD1361743.1"/>
    <property type="molecule type" value="Genomic_DNA"/>
</dbReference>
<evidence type="ECO:0000259" key="5">
    <source>
        <dbReference type="PROSITE" id="PS50893"/>
    </source>
</evidence>
<accession>A0ABW3ZU54</accession>
<dbReference type="PROSITE" id="PS50893">
    <property type="entry name" value="ABC_TRANSPORTER_2"/>
    <property type="match status" value="1"/>
</dbReference>
<dbReference type="Pfam" id="PF00005">
    <property type="entry name" value="ABC_tran"/>
    <property type="match status" value="1"/>
</dbReference>
<protein>
    <submittedName>
        <fullName evidence="6">ABC transporter ATP-binding protein</fullName>
    </submittedName>
</protein>